<dbReference type="EMBL" id="AHZU02001496">
    <property type="protein sequence ID" value="KFG31705.1"/>
    <property type="molecule type" value="Genomic_DNA"/>
</dbReference>
<dbReference type="Proteomes" id="UP000028837">
    <property type="component" value="Unassembled WGS sequence"/>
</dbReference>
<organism evidence="1 2">
    <name type="scientific">Toxoplasma gondii GAB2-2007-GAL-DOM2</name>
    <dbReference type="NCBI Taxonomy" id="1130820"/>
    <lineage>
        <taxon>Eukaryota</taxon>
        <taxon>Sar</taxon>
        <taxon>Alveolata</taxon>
        <taxon>Apicomplexa</taxon>
        <taxon>Conoidasida</taxon>
        <taxon>Coccidia</taxon>
        <taxon>Eucoccidiorida</taxon>
        <taxon>Eimeriorina</taxon>
        <taxon>Sarcocystidae</taxon>
        <taxon>Toxoplasma</taxon>
    </lineage>
</organism>
<proteinExistence type="predicted"/>
<reference evidence="1 2" key="1">
    <citation type="submission" date="2014-02" db="EMBL/GenBank/DDBJ databases">
        <authorList>
            <person name="Sibley D."/>
            <person name="Venepally P."/>
            <person name="Karamycheva S."/>
            <person name="Hadjithomas M."/>
            <person name="Khan A."/>
            <person name="Brunk B."/>
            <person name="Roos D."/>
            <person name="Caler E."/>
            <person name="Lorenzi H."/>
        </authorList>
    </citation>
    <scope>NUCLEOTIDE SEQUENCE [LARGE SCALE GENOMIC DNA]</scope>
    <source>
        <strain evidence="1 2">GAB2-2007-GAL-DOM2</strain>
    </source>
</reference>
<gene>
    <name evidence="1" type="ORF">TGDOM2_236635</name>
</gene>
<comment type="caution">
    <text evidence="1">The sequence shown here is derived from an EMBL/GenBank/DDBJ whole genome shotgun (WGS) entry which is preliminary data.</text>
</comment>
<evidence type="ECO:0000313" key="1">
    <source>
        <dbReference type="EMBL" id="KFG31705.1"/>
    </source>
</evidence>
<sequence>MLLYHGTVTVRYCRIATSRKKGACGLQLPCMVRVHQRARQTPTATKTCGNTVVERTLFCRMQTEDMAVQLHKRSGRRGGDKRKETLIAALIKKNLNLWPVTPREHGVWSSELKKIYVAKAINTNLSVDPLKATVCSPCIMQTGLNRRSRRRSLATLLPHKIARWLRSS</sequence>
<dbReference type="AlphaFoldDB" id="A0A086JHT7"/>
<dbReference type="VEuPathDB" id="ToxoDB:TGDOM2_236635"/>
<evidence type="ECO:0000313" key="2">
    <source>
        <dbReference type="Proteomes" id="UP000028837"/>
    </source>
</evidence>
<accession>A0A086JHT7</accession>
<protein>
    <submittedName>
        <fullName evidence="1">Uncharacterized protein</fullName>
    </submittedName>
</protein>
<name>A0A086JHT7_TOXGO</name>